<proteinExistence type="predicted"/>
<sequence length="61" mass="6772">MQDNISSPGQAVNLAAVHPNGASTMDTPAALLGTLKMQRNLQRMHQRPHVKTHKWELACLR</sequence>
<dbReference type="EMBL" id="LKEF01000011">
    <property type="protein sequence ID" value="KTB67333.1"/>
    <property type="molecule type" value="Genomic_DNA"/>
</dbReference>
<protein>
    <submittedName>
        <fullName evidence="1">Uncharacterized protein</fullName>
    </submittedName>
</protein>
<name>A0A0W0I2I5_PSEFL</name>
<gene>
    <name evidence="1" type="ORF">AO063_21745</name>
</gene>
<reference evidence="1 2" key="1">
    <citation type="submission" date="2015-09" db="EMBL/GenBank/DDBJ databases">
        <title>Genome sequence of ICMP 11288.</title>
        <authorList>
            <person name="Visnovsky S."/>
            <person name="Lu A."/>
            <person name="Panda P."/>
            <person name="Pitman A."/>
        </authorList>
    </citation>
    <scope>NUCLEOTIDE SEQUENCE [LARGE SCALE GENOMIC DNA]</scope>
    <source>
        <strain evidence="1 2">ICMP 11288</strain>
    </source>
</reference>
<evidence type="ECO:0000313" key="2">
    <source>
        <dbReference type="Proteomes" id="UP000054197"/>
    </source>
</evidence>
<dbReference type="AlphaFoldDB" id="A0A0W0I2I5"/>
<organism evidence="1 2">
    <name type="scientific">Pseudomonas fluorescens ICMP 11288</name>
    <dbReference type="NCBI Taxonomy" id="1198309"/>
    <lineage>
        <taxon>Bacteria</taxon>
        <taxon>Pseudomonadati</taxon>
        <taxon>Pseudomonadota</taxon>
        <taxon>Gammaproteobacteria</taxon>
        <taxon>Pseudomonadales</taxon>
        <taxon>Pseudomonadaceae</taxon>
        <taxon>Pseudomonas</taxon>
    </lineage>
</organism>
<evidence type="ECO:0000313" key="1">
    <source>
        <dbReference type="EMBL" id="KTB67333.1"/>
    </source>
</evidence>
<comment type="caution">
    <text evidence="1">The sequence shown here is derived from an EMBL/GenBank/DDBJ whole genome shotgun (WGS) entry which is preliminary data.</text>
</comment>
<accession>A0A0W0I2I5</accession>
<dbReference type="Proteomes" id="UP000054197">
    <property type="component" value="Unassembled WGS sequence"/>
</dbReference>